<keyword evidence="1 5" id="KW-0637">Prenyltransferase</keyword>
<comment type="similarity">
    <text evidence="5">Belongs to the UbiX/PAD1 family.</text>
</comment>
<evidence type="ECO:0000256" key="5">
    <source>
        <dbReference type="HAMAP-Rule" id="MF_01984"/>
    </source>
</evidence>
<feature type="binding site" evidence="5">
    <location>
        <position position="193"/>
    </location>
    <ligand>
        <name>dimethylallyl phosphate</name>
        <dbReference type="ChEBI" id="CHEBI:88052"/>
    </ligand>
</feature>
<dbReference type="Pfam" id="PF02441">
    <property type="entry name" value="Flavoprotein"/>
    <property type="match status" value="1"/>
</dbReference>
<dbReference type="SUPFAM" id="SSF52507">
    <property type="entry name" value="Homo-oligomeric flavin-containing Cys decarboxylases, HFCD"/>
    <property type="match status" value="1"/>
</dbReference>
<feature type="binding site" evidence="5">
    <location>
        <begin position="112"/>
        <end position="115"/>
    </location>
    <ligand>
        <name>FMN</name>
        <dbReference type="ChEBI" id="CHEBI:58210"/>
    </ligand>
</feature>
<evidence type="ECO:0000313" key="8">
    <source>
        <dbReference type="Proteomes" id="UP000189670"/>
    </source>
</evidence>
<dbReference type="HAMAP" id="MF_01984">
    <property type="entry name" value="ubiX_pad"/>
    <property type="match status" value="1"/>
</dbReference>
<feature type="domain" description="Flavoprotein" evidence="6">
    <location>
        <begin position="5"/>
        <end position="197"/>
    </location>
</feature>
<dbReference type="GO" id="GO:0016829">
    <property type="term" value="F:lyase activity"/>
    <property type="evidence" value="ECO:0007669"/>
    <property type="project" value="UniProtKB-KW"/>
</dbReference>
<dbReference type="AlphaFoldDB" id="A0A1V1PEH3"/>
<dbReference type="InterPro" id="IPR004507">
    <property type="entry name" value="UbiX-like"/>
</dbReference>
<dbReference type="InterPro" id="IPR036551">
    <property type="entry name" value="Flavin_trans-like"/>
</dbReference>
<dbReference type="Gene3D" id="3.40.50.1950">
    <property type="entry name" value="Flavin prenyltransferase-like"/>
    <property type="match status" value="1"/>
</dbReference>
<organism evidence="7 8">
    <name type="scientific">Candidatus Magnetoglobus multicellularis str. Araruama</name>
    <dbReference type="NCBI Taxonomy" id="890399"/>
    <lineage>
        <taxon>Bacteria</taxon>
        <taxon>Pseudomonadati</taxon>
        <taxon>Thermodesulfobacteriota</taxon>
        <taxon>Desulfobacteria</taxon>
        <taxon>Desulfobacterales</taxon>
        <taxon>Desulfobacteraceae</taxon>
        <taxon>Candidatus Magnetoglobus</taxon>
    </lineage>
</organism>
<reference evidence="8" key="1">
    <citation type="submission" date="2012-11" db="EMBL/GenBank/DDBJ databases">
        <authorList>
            <person name="Lucero-Rivera Y.E."/>
            <person name="Tovar-Ramirez D."/>
        </authorList>
    </citation>
    <scope>NUCLEOTIDE SEQUENCE [LARGE SCALE GENOMIC DNA]</scope>
    <source>
        <strain evidence="8">Araruama</strain>
    </source>
</reference>
<dbReference type="InterPro" id="IPR003382">
    <property type="entry name" value="Flavoprotein"/>
</dbReference>
<keyword evidence="7" id="KW-0456">Lyase</keyword>
<feature type="binding site" evidence="5">
    <location>
        <begin position="13"/>
        <end position="15"/>
    </location>
    <ligand>
        <name>FMN</name>
        <dbReference type="ChEBI" id="CHEBI:58210"/>
    </ligand>
</feature>
<keyword evidence="2 5" id="KW-0285">Flavoprotein</keyword>
<evidence type="ECO:0000256" key="2">
    <source>
        <dbReference type="ARBA" id="ARBA00022630"/>
    </source>
</evidence>
<dbReference type="EC" id="2.5.1.129" evidence="5"/>
<gene>
    <name evidence="5" type="primary">ubiX</name>
    <name evidence="7" type="ORF">OMM_01083</name>
</gene>
<dbReference type="EMBL" id="ATBP01000075">
    <property type="protein sequence ID" value="ETR73277.1"/>
    <property type="molecule type" value="Genomic_DNA"/>
</dbReference>
<evidence type="ECO:0000256" key="3">
    <source>
        <dbReference type="ARBA" id="ARBA00022643"/>
    </source>
</evidence>
<comment type="function">
    <text evidence="5">Flavin prenyltransferase that catalyzes the synthesis of the prenylated FMN cofactor (prenyl-FMN) for 4-hydroxy-3-polyprenylbenzoic acid decarboxylase UbiD. The prenyltransferase is metal-independent and links a dimethylallyl moiety from dimethylallyl monophosphate (DMAP) to the flavin N5 and C6 atoms of FMN.</text>
</comment>
<keyword evidence="4 5" id="KW-0808">Transferase</keyword>
<proteinExistence type="inferred from homology"/>
<comment type="caution">
    <text evidence="7">The sequence shown here is derived from an EMBL/GenBank/DDBJ whole genome shotgun (WGS) entry which is preliminary data.</text>
</comment>
<accession>A0A1V1PEH3</accession>
<name>A0A1V1PEH3_9BACT</name>
<comment type="catalytic activity">
    <reaction evidence="5">
        <text>dimethylallyl phosphate + FMNH2 = prenylated FMNH2 + phosphate</text>
        <dbReference type="Rhea" id="RHEA:37743"/>
        <dbReference type="ChEBI" id="CHEBI:43474"/>
        <dbReference type="ChEBI" id="CHEBI:57618"/>
        <dbReference type="ChEBI" id="CHEBI:87467"/>
        <dbReference type="ChEBI" id="CHEBI:88052"/>
        <dbReference type="EC" id="2.5.1.129"/>
    </reaction>
</comment>
<evidence type="ECO:0000259" key="6">
    <source>
        <dbReference type="Pfam" id="PF02441"/>
    </source>
</evidence>
<protein>
    <recommendedName>
        <fullName evidence="5">Flavin prenyltransferase UbiX</fullName>
        <ecNumber evidence="5">2.5.1.129</ecNumber>
    </recommendedName>
</protein>
<feature type="binding site" evidence="5">
    <location>
        <position position="177"/>
    </location>
    <ligand>
        <name>dimethylallyl phosphate</name>
        <dbReference type="ChEBI" id="CHEBI:88052"/>
    </ligand>
</feature>
<sequence length="217" mass="24051">MSSIKTIILGTSGASGMIYTIRLINALVSANVSIYWIVSTMGRQVFAHETQNRHLFSCQYHSSKDLKEYLQSIAVINDTNRHLLTEIQPDNFFAGPASGSFIHDGMVVVPCSMKSVAAIANGFSDNLLLRSADVCLKEKRPLILVPRETPFGKIHLKNMLTLADQDVTIIPACPGFYMMPATIIELADFIAARIMDHLKISHNVLERWKQVSGNSKC</sequence>
<dbReference type="GO" id="GO:0106141">
    <property type="term" value="F:flavin prenyltransferase activity"/>
    <property type="evidence" value="ECO:0007669"/>
    <property type="project" value="UniProtKB-EC"/>
</dbReference>
<keyword evidence="3 5" id="KW-0288">FMN</keyword>
<feature type="binding site" evidence="5">
    <location>
        <position position="39"/>
    </location>
    <ligand>
        <name>FMN</name>
        <dbReference type="ChEBI" id="CHEBI:58210"/>
    </ligand>
</feature>
<evidence type="ECO:0000256" key="1">
    <source>
        <dbReference type="ARBA" id="ARBA00022602"/>
    </source>
</evidence>
<dbReference type="Proteomes" id="UP000189670">
    <property type="component" value="Unassembled WGS sequence"/>
</dbReference>
<feature type="binding site" evidence="5">
    <location>
        <position position="147"/>
    </location>
    <ligand>
        <name>FMN</name>
        <dbReference type="ChEBI" id="CHEBI:58210"/>
    </ligand>
</feature>
<evidence type="ECO:0000256" key="4">
    <source>
        <dbReference type="ARBA" id="ARBA00022679"/>
    </source>
</evidence>
<dbReference type="NCBIfam" id="TIGR00421">
    <property type="entry name" value="ubiX_pad"/>
    <property type="match status" value="1"/>
</dbReference>
<comment type="caution">
    <text evidence="5">Lacks conserved residue(s) required for the propagation of feature annotation.</text>
</comment>
<evidence type="ECO:0000313" key="7">
    <source>
        <dbReference type="EMBL" id="ETR73277.1"/>
    </source>
</evidence>